<accession>A0A9Q9IL57</accession>
<protein>
    <submittedName>
        <fullName evidence="3">SpoIIE family protein phosphatase</fullName>
    </submittedName>
</protein>
<keyword evidence="1" id="KW-0378">Hydrolase</keyword>
<evidence type="ECO:0000256" key="1">
    <source>
        <dbReference type="ARBA" id="ARBA00022801"/>
    </source>
</evidence>
<dbReference type="Pfam" id="PF07228">
    <property type="entry name" value="SpoIIE"/>
    <property type="match status" value="1"/>
</dbReference>
<dbReference type="InterPro" id="IPR036457">
    <property type="entry name" value="PPM-type-like_dom_sf"/>
</dbReference>
<dbReference type="RefSeq" id="WP_211273545.1">
    <property type="nucleotide sequence ID" value="NZ_CP073767.1"/>
</dbReference>
<dbReference type="EMBL" id="CP073767">
    <property type="protein sequence ID" value="UWZ57586.1"/>
    <property type="molecule type" value="Genomic_DNA"/>
</dbReference>
<proteinExistence type="predicted"/>
<dbReference type="Proteomes" id="UP001058003">
    <property type="component" value="Chromosome"/>
</dbReference>
<name>A0A9Q9IL57_9ACTN</name>
<evidence type="ECO:0000313" key="4">
    <source>
        <dbReference type="Proteomes" id="UP001058003"/>
    </source>
</evidence>
<dbReference type="InterPro" id="IPR052016">
    <property type="entry name" value="Bact_Sigma-Reg"/>
</dbReference>
<dbReference type="Gene3D" id="3.60.40.10">
    <property type="entry name" value="PPM-type phosphatase domain"/>
    <property type="match status" value="1"/>
</dbReference>
<reference evidence="3" key="1">
    <citation type="submission" date="2021-04" db="EMBL/GenBank/DDBJ databases">
        <title>Dactylosporangium aurantiacum NRRL B-8018 full assembly.</title>
        <authorList>
            <person name="Hartkoorn R.C."/>
            <person name="Beaudoing E."/>
            <person name="Hot D."/>
        </authorList>
    </citation>
    <scope>NUCLEOTIDE SEQUENCE</scope>
    <source>
        <strain evidence="3">NRRL B-8018</strain>
    </source>
</reference>
<dbReference type="InterPro" id="IPR001932">
    <property type="entry name" value="PPM-type_phosphatase-like_dom"/>
</dbReference>
<dbReference type="PANTHER" id="PTHR43156:SF2">
    <property type="entry name" value="STAGE II SPORULATION PROTEIN E"/>
    <property type="match status" value="1"/>
</dbReference>
<dbReference type="SUPFAM" id="SSF81606">
    <property type="entry name" value="PP2C-like"/>
    <property type="match status" value="1"/>
</dbReference>
<dbReference type="KEGG" id="daur:Daura_16330"/>
<dbReference type="AlphaFoldDB" id="A0A9Q9IL57"/>
<dbReference type="SMART" id="SM00331">
    <property type="entry name" value="PP2C_SIG"/>
    <property type="match status" value="1"/>
</dbReference>
<sequence>MTGALRAVNELVDALHHARPEDLPAMATRVAAGLGALDIELFLVDYEQVDLLPLAGEHDMPGEPVHIDGTLAGRAYTSGEPVRAGTPGDERIWVPVVSGSDRLGVLAAHVGAPPRDDAAFVRDLRVLAAAFAGIVASRRTYGDALERTRRRLPMQLAAEIIWNQLPPLTFATGDAAVAAILEPCYDVGGDAFDYAINGSTLHVAVFDAVGHGIAASALTSLAISAYRNARRCGLDLVDTCRSVDKWVHAQYPDGYVTAALGELDIDTGGYRRINAGHPEELLLRGGRLVRSLPGPTALPLGLGYLGDGRPVVAEERLEPGDALLLYTDGMVEARTADGEQFGIDRLVECVTKALADQVRPAETMRRLVRTLLSYQRDQLQDDATALLLAWDPRP</sequence>
<gene>
    <name evidence="3" type="ORF">Daura_16330</name>
</gene>
<evidence type="ECO:0000259" key="2">
    <source>
        <dbReference type="SMART" id="SM00331"/>
    </source>
</evidence>
<dbReference type="GO" id="GO:0016791">
    <property type="term" value="F:phosphatase activity"/>
    <property type="evidence" value="ECO:0007669"/>
    <property type="project" value="TreeGrafter"/>
</dbReference>
<keyword evidence="4" id="KW-1185">Reference proteome</keyword>
<feature type="domain" description="PPM-type phosphatase" evidence="2">
    <location>
        <begin position="172"/>
        <end position="390"/>
    </location>
</feature>
<evidence type="ECO:0000313" key="3">
    <source>
        <dbReference type="EMBL" id="UWZ57586.1"/>
    </source>
</evidence>
<organism evidence="3 4">
    <name type="scientific">Dactylosporangium aurantiacum</name>
    <dbReference type="NCBI Taxonomy" id="35754"/>
    <lineage>
        <taxon>Bacteria</taxon>
        <taxon>Bacillati</taxon>
        <taxon>Actinomycetota</taxon>
        <taxon>Actinomycetes</taxon>
        <taxon>Micromonosporales</taxon>
        <taxon>Micromonosporaceae</taxon>
        <taxon>Dactylosporangium</taxon>
    </lineage>
</organism>
<dbReference type="PANTHER" id="PTHR43156">
    <property type="entry name" value="STAGE II SPORULATION PROTEIN E-RELATED"/>
    <property type="match status" value="1"/>
</dbReference>